<evidence type="ECO:0000256" key="4">
    <source>
        <dbReference type="ARBA" id="ARBA00022553"/>
    </source>
</evidence>
<dbReference type="PANTHER" id="PTHR47078">
    <property type="entry name" value="CYTOSKELETON-ASSOCIATED PROTEIN 2-LIKE"/>
    <property type="match status" value="1"/>
</dbReference>
<proteinExistence type="inferred from homology"/>
<dbReference type="Proteomes" id="UP000515159">
    <property type="component" value="Chromosome 6"/>
</dbReference>
<feature type="compositionally biased region" description="Polar residues" evidence="6">
    <location>
        <begin position="352"/>
        <end position="373"/>
    </location>
</feature>
<evidence type="ECO:0000256" key="5">
    <source>
        <dbReference type="ARBA" id="ARBA00023212"/>
    </source>
</evidence>
<dbReference type="CTD" id="150468"/>
<reference evidence="9" key="1">
    <citation type="submission" date="2025-08" db="UniProtKB">
        <authorList>
            <consortium name="RefSeq"/>
        </authorList>
    </citation>
    <scope>IDENTIFICATION</scope>
</reference>
<evidence type="ECO:0000256" key="2">
    <source>
        <dbReference type="ARBA" id="ARBA00009468"/>
    </source>
</evidence>
<feature type="region of interest" description="Disordered" evidence="6">
    <location>
        <begin position="258"/>
        <end position="309"/>
    </location>
</feature>
<dbReference type="KEGG" id="gsh:117362182"/>
<accession>A0A6P8R288</accession>
<dbReference type="PANTHER" id="PTHR47078:SF1">
    <property type="entry name" value="CYTOSKELETON-ASSOCIATED PROTEIN 2-LIKE"/>
    <property type="match status" value="1"/>
</dbReference>
<dbReference type="GO" id="GO:0072686">
    <property type="term" value="C:mitotic spindle"/>
    <property type="evidence" value="ECO:0007669"/>
    <property type="project" value="TreeGrafter"/>
</dbReference>
<feature type="compositionally biased region" description="Polar residues" evidence="6">
    <location>
        <begin position="291"/>
        <end position="304"/>
    </location>
</feature>
<evidence type="ECO:0000259" key="7">
    <source>
        <dbReference type="Pfam" id="PF15297"/>
    </source>
</evidence>
<dbReference type="GeneID" id="117362182"/>
<keyword evidence="4" id="KW-0597">Phosphoprotein</keyword>
<dbReference type="OrthoDB" id="6288182at2759"/>
<dbReference type="GO" id="GO:0005813">
    <property type="term" value="C:centrosome"/>
    <property type="evidence" value="ECO:0007669"/>
    <property type="project" value="TreeGrafter"/>
</dbReference>
<gene>
    <name evidence="9" type="primary">CKAP2L</name>
</gene>
<dbReference type="InterPro" id="IPR052855">
    <property type="entry name" value="CKAP2-like"/>
</dbReference>
<dbReference type="RefSeq" id="XP_033804034.1">
    <property type="nucleotide sequence ID" value="XM_033948143.1"/>
</dbReference>
<keyword evidence="3" id="KW-0963">Cytoplasm</keyword>
<sequence length="750" mass="83438">MERGTIVKVTAEEERRKKLLEYLAAKGKLKPQISQSTKPYLKDCTNRQNVRLQQVSKSAPIVKQKGKVPLKQTWGVVPAVKAKSTNATFQSLSNTTTSRRLLGKAVPSVLSRPSSIGKLPSRKCSQQVHTLLSETDQGLKKTTVLSETKAVRTVAKQQTIIIPNDGELRDTVELQNQELSTAEQSSLKKYRCDNKNLPVKTVTAFRNKPRLEINRTGKPRIVSDKPGTKISSVHEQTVNPVTKKHPIPNDIHRIVTSKTQVSDKLDKSKNVSQNLSRLGDRTNGPAVSSGRLGQTYTISRSLPSNKPVHLQSKANLAKQSVQIKRVGPSLPGKTVSIIKSERPNGSKGLPSKKQSFTPVSSKPTGQPNLKSKVTANRNTLVAVKCQQSDCITKKNKVQEAGFRTSKTIHRQYSSITPSTASFTTPKSVVSCLPTRKATTDFQAGLTTTSKKREQDRRNKLEEWLRSKGKTYKRPPMTLAPPKKPEKEKWDASFWDGIEDDEEEERLTDKIHHMLDECLKLIEQGYPSEQLSTVLSRIPEREKFAKFWICKAKLQERDGPFDVFGLYELAVRAGAGPIQELREVVFDIMENTSKKSNGSEAAMNVRGKAHAVTFVPLPCEDTSALPKTAASEGASEEFQSSLTERAQKVRTPGAIVTKGWTGEQGSYLKFQVGEIPRMKGTPALQHLKLLTPVRRSVRIEHSVSHYPDILQEHDTVVASLNELLDMEETSAFVYRQNEALPKEIDTQILGL</sequence>
<evidence type="ECO:0000256" key="3">
    <source>
        <dbReference type="ARBA" id="ARBA00022490"/>
    </source>
</evidence>
<evidence type="ECO:0000256" key="1">
    <source>
        <dbReference type="ARBA" id="ARBA00004245"/>
    </source>
</evidence>
<dbReference type="FunCoup" id="A0A6P8R288">
    <property type="interactions" value="505"/>
</dbReference>
<dbReference type="InterPro" id="IPR029197">
    <property type="entry name" value="CKAP2_C"/>
</dbReference>
<dbReference type="Pfam" id="PF15297">
    <property type="entry name" value="CKAP2_C"/>
    <property type="match status" value="1"/>
</dbReference>
<evidence type="ECO:0000256" key="6">
    <source>
        <dbReference type="SAM" id="MobiDB-lite"/>
    </source>
</evidence>
<name>A0A6P8R288_GEOSA</name>
<comment type="similarity">
    <text evidence="2">Belongs to the CKAP2 family.</text>
</comment>
<protein>
    <submittedName>
        <fullName evidence="9">Cytoskeleton-associated protein 2-like isoform X1</fullName>
    </submittedName>
</protein>
<dbReference type="GO" id="GO:0005829">
    <property type="term" value="C:cytosol"/>
    <property type="evidence" value="ECO:0007669"/>
    <property type="project" value="TreeGrafter"/>
</dbReference>
<evidence type="ECO:0000313" key="8">
    <source>
        <dbReference type="Proteomes" id="UP000515159"/>
    </source>
</evidence>
<feature type="domain" description="Cytoskeleton-associated protein 2 C-terminal" evidence="7">
    <location>
        <begin position="445"/>
        <end position="739"/>
    </location>
</feature>
<keyword evidence="5" id="KW-0206">Cytoskeleton</keyword>
<comment type="subcellular location">
    <subcellularLocation>
        <location evidence="1">Cytoplasm</location>
        <location evidence="1">Cytoskeleton</location>
    </subcellularLocation>
</comment>
<dbReference type="InParanoid" id="A0A6P8R288"/>
<feature type="region of interest" description="Disordered" evidence="6">
    <location>
        <begin position="322"/>
        <end position="373"/>
    </location>
</feature>
<evidence type="ECO:0000313" key="9">
    <source>
        <dbReference type="RefSeq" id="XP_033804034.1"/>
    </source>
</evidence>
<organism evidence="8 9">
    <name type="scientific">Geotrypetes seraphini</name>
    <name type="common">Gaboon caecilian</name>
    <name type="synonym">Caecilia seraphini</name>
    <dbReference type="NCBI Taxonomy" id="260995"/>
    <lineage>
        <taxon>Eukaryota</taxon>
        <taxon>Metazoa</taxon>
        <taxon>Chordata</taxon>
        <taxon>Craniata</taxon>
        <taxon>Vertebrata</taxon>
        <taxon>Euteleostomi</taxon>
        <taxon>Amphibia</taxon>
        <taxon>Gymnophiona</taxon>
        <taxon>Geotrypetes</taxon>
    </lineage>
</organism>
<keyword evidence="8" id="KW-1185">Reference proteome</keyword>
<dbReference type="AlphaFoldDB" id="A0A6P8R288"/>